<evidence type="ECO:0000259" key="3">
    <source>
        <dbReference type="Pfam" id="PF01464"/>
    </source>
</evidence>
<evidence type="ECO:0000313" key="4">
    <source>
        <dbReference type="EMBL" id="MDT0596140.1"/>
    </source>
</evidence>
<feature type="signal peptide" evidence="2">
    <location>
        <begin position="1"/>
        <end position="24"/>
    </location>
</feature>
<comment type="similarity">
    <text evidence="1">Belongs to the transglycosylase Slt family.</text>
</comment>
<feature type="domain" description="Transglycosylase SLT" evidence="3">
    <location>
        <begin position="52"/>
        <end position="154"/>
    </location>
</feature>
<feature type="chain" id="PRO_5045135468" evidence="2">
    <location>
        <begin position="25"/>
        <end position="197"/>
    </location>
</feature>
<accession>A0ABU2ZU60</accession>
<gene>
    <name evidence="4" type="ORF">RM552_14900</name>
</gene>
<dbReference type="SUPFAM" id="SSF53955">
    <property type="entry name" value="Lysozyme-like"/>
    <property type="match status" value="1"/>
</dbReference>
<dbReference type="Gene3D" id="1.10.530.10">
    <property type="match status" value="1"/>
</dbReference>
<protein>
    <submittedName>
        <fullName evidence="4">Transglycosylase SLT domain-containing protein</fullName>
    </submittedName>
</protein>
<dbReference type="PANTHER" id="PTHR37423">
    <property type="entry name" value="SOLUBLE LYTIC MUREIN TRANSGLYCOSYLASE-RELATED"/>
    <property type="match status" value="1"/>
</dbReference>
<proteinExistence type="inferred from homology"/>
<organism evidence="4 5">
    <name type="scientific">Glaciecola petra</name>
    <dbReference type="NCBI Taxonomy" id="3075602"/>
    <lineage>
        <taxon>Bacteria</taxon>
        <taxon>Pseudomonadati</taxon>
        <taxon>Pseudomonadota</taxon>
        <taxon>Gammaproteobacteria</taxon>
        <taxon>Alteromonadales</taxon>
        <taxon>Alteromonadaceae</taxon>
        <taxon>Glaciecola</taxon>
    </lineage>
</organism>
<sequence>MFIRMLRIGIVVSSLLFVVTTATAGDFSRYKHHEDYDDYFRKYSKRFFGPAFDWHYFKAQAVAESNLNPTAKSHVGAKGIMQIMPRTYNEIRTKNKYISGNSTEPRWNIAAGIWYNKQQFEFWQKGRALEERLKFMYGSYNAGRGNILKAQRKAIDAGLNPREWHSMYIALPEVTGKHSKETLNYVEKIFDIKEDIK</sequence>
<evidence type="ECO:0000256" key="2">
    <source>
        <dbReference type="SAM" id="SignalP"/>
    </source>
</evidence>
<dbReference type="EMBL" id="JAVRHX010000005">
    <property type="protein sequence ID" value="MDT0596140.1"/>
    <property type="molecule type" value="Genomic_DNA"/>
</dbReference>
<comment type="caution">
    <text evidence="4">The sequence shown here is derived from an EMBL/GenBank/DDBJ whole genome shotgun (WGS) entry which is preliminary data.</text>
</comment>
<name>A0ABU2ZU60_9ALTE</name>
<keyword evidence="5" id="KW-1185">Reference proteome</keyword>
<dbReference type="PANTHER" id="PTHR37423:SF2">
    <property type="entry name" value="MEMBRANE-BOUND LYTIC MUREIN TRANSGLYCOSYLASE C"/>
    <property type="match status" value="1"/>
</dbReference>
<evidence type="ECO:0000256" key="1">
    <source>
        <dbReference type="ARBA" id="ARBA00007734"/>
    </source>
</evidence>
<dbReference type="RefSeq" id="WP_311369665.1">
    <property type="nucleotide sequence ID" value="NZ_JAVRHX010000005.1"/>
</dbReference>
<dbReference type="Pfam" id="PF01464">
    <property type="entry name" value="SLT"/>
    <property type="match status" value="1"/>
</dbReference>
<keyword evidence="2" id="KW-0732">Signal</keyword>
<evidence type="ECO:0000313" key="5">
    <source>
        <dbReference type="Proteomes" id="UP001253545"/>
    </source>
</evidence>
<dbReference type="InterPro" id="IPR008258">
    <property type="entry name" value="Transglycosylase_SLT_dom_1"/>
</dbReference>
<dbReference type="Proteomes" id="UP001253545">
    <property type="component" value="Unassembled WGS sequence"/>
</dbReference>
<dbReference type="InterPro" id="IPR023346">
    <property type="entry name" value="Lysozyme-like_dom_sf"/>
</dbReference>
<reference evidence="4 5" key="1">
    <citation type="submission" date="2023-09" db="EMBL/GenBank/DDBJ databases">
        <authorList>
            <person name="Rey-Velasco X."/>
        </authorList>
    </citation>
    <scope>NUCLEOTIDE SEQUENCE [LARGE SCALE GENOMIC DNA]</scope>
    <source>
        <strain evidence="4 5">P117</strain>
    </source>
</reference>